<keyword evidence="3" id="KW-1185">Reference proteome</keyword>
<evidence type="ECO:0000313" key="3">
    <source>
        <dbReference type="Proteomes" id="UP000002791"/>
    </source>
</evidence>
<feature type="compositionally biased region" description="Low complexity" evidence="1">
    <location>
        <begin position="16"/>
        <end position="32"/>
    </location>
</feature>
<proteinExistence type="predicted"/>
<feature type="compositionally biased region" description="Polar residues" evidence="1">
    <location>
        <begin position="1"/>
        <end position="15"/>
    </location>
</feature>
<accession>H5XPS3</accession>
<dbReference type="AlphaFoldDB" id="H5XPS3"/>
<dbReference type="HOGENOM" id="CLU_1093660_0_0_11"/>
<reference evidence="2 3" key="1">
    <citation type="submission" date="2011-11" db="EMBL/GenBank/DDBJ databases">
        <title>The Noncontiguous Finished sequence of Saccharomonospora cyanea NA-134.</title>
        <authorList>
            <consortium name="US DOE Joint Genome Institute"/>
            <person name="Lucas S."/>
            <person name="Han J."/>
            <person name="Lapidus A."/>
            <person name="Cheng J.-F."/>
            <person name="Goodwin L."/>
            <person name="Pitluck S."/>
            <person name="Peters L."/>
            <person name="Ovchinnikova G."/>
            <person name="Lu M."/>
            <person name="Detter J.C."/>
            <person name="Han C."/>
            <person name="Tapia R."/>
            <person name="Land M."/>
            <person name="Hauser L."/>
            <person name="Kyrpides N."/>
            <person name="Ivanova N."/>
            <person name="Pagani I."/>
            <person name="Brambilla E.-M."/>
            <person name="Klenk H.-P."/>
            <person name="Woyke T."/>
        </authorList>
    </citation>
    <scope>NUCLEOTIDE SEQUENCE [LARGE SCALE GENOMIC DNA]</scope>
    <source>
        <strain evidence="2 3">NA-134</strain>
    </source>
</reference>
<gene>
    <name evidence="2" type="ORF">SaccyDRAFT_2271</name>
</gene>
<dbReference type="Proteomes" id="UP000002791">
    <property type="component" value="Chromosome"/>
</dbReference>
<evidence type="ECO:0000313" key="2">
    <source>
        <dbReference type="EMBL" id="EHR61151.1"/>
    </source>
</evidence>
<feature type="region of interest" description="Disordered" evidence="1">
    <location>
        <begin position="1"/>
        <end position="93"/>
    </location>
</feature>
<organism evidence="2 3">
    <name type="scientific">Saccharomonospora cyanea NA-134</name>
    <dbReference type="NCBI Taxonomy" id="882082"/>
    <lineage>
        <taxon>Bacteria</taxon>
        <taxon>Bacillati</taxon>
        <taxon>Actinomycetota</taxon>
        <taxon>Actinomycetes</taxon>
        <taxon>Pseudonocardiales</taxon>
        <taxon>Pseudonocardiaceae</taxon>
        <taxon>Saccharomonospora</taxon>
    </lineage>
</organism>
<name>H5XPS3_9PSEU</name>
<dbReference type="EMBL" id="CM001440">
    <property type="protein sequence ID" value="EHR61151.1"/>
    <property type="molecule type" value="Genomic_DNA"/>
</dbReference>
<feature type="compositionally biased region" description="Low complexity" evidence="1">
    <location>
        <begin position="39"/>
        <end position="51"/>
    </location>
</feature>
<protein>
    <submittedName>
        <fullName evidence="2">Uncharacterized protein</fullName>
    </submittedName>
</protein>
<sequence>MVPSTAFSPTHQRANSLTSESEAAARESTSLSESRRTDAPSPSSATTSGKPAARREPNETPVRWDSQSKRASSASKLPKKRPRDDESGPKARASTALSFVATKNLTTVLNVYTSPLVMCWPEPLIPLPNPAAHGSRSCRIHGSRNPHLRGKPVAPGLAASRWQALAPGRLVPHAKCHYQKRQDMSLTLPGPISQPLRQGCLAPTSTLGNMTPHQIGPIVYLVATFLRTNSGMLTLARRDYAQAPQSARVSRPLN</sequence>
<evidence type="ECO:0000256" key="1">
    <source>
        <dbReference type="SAM" id="MobiDB-lite"/>
    </source>
</evidence>